<proteinExistence type="predicted"/>
<keyword evidence="1" id="KW-0472">Membrane</keyword>
<keyword evidence="1" id="KW-0812">Transmembrane</keyword>
<accession>A0A3D8X9G7</accession>
<organism evidence="2 3">
    <name type="scientific">Priestia megaterium</name>
    <name type="common">Bacillus megaterium</name>
    <dbReference type="NCBI Taxonomy" id="1404"/>
    <lineage>
        <taxon>Bacteria</taxon>
        <taxon>Bacillati</taxon>
        <taxon>Bacillota</taxon>
        <taxon>Bacilli</taxon>
        <taxon>Bacillales</taxon>
        <taxon>Bacillaceae</taxon>
        <taxon>Priestia</taxon>
    </lineage>
</organism>
<evidence type="ECO:0000313" key="2">
    <source>
        <dbReference type="EMBL" id="RDZ18328.1"/>
    </source>
</evidence>
<feature type="transmembrane region" description="Helical" evidence="1">
    <location>
        <begin position="34"/>
        <end position="52"/>
    </location>
</feature>
<dbReference type="EMBL" id="PQWM01000006">
    <property type="protein sequence ID" value="RDZ18328.1"/>
    <property type="molecule type" value="Genomic_DNA"/>
</dbReference>
<evidence type="ECO:0000256" key="1">
    <source>
        <dbReference type="SAM" id="Phobius"/>
    </source>
</evidence>
<dbReference type="AlphaFoldDB" id="A0A3D8X9G7"/>
<name>A0A3D8X9G7_PRIMG</name>
<reference evidence="2 3" key="1">
    <citation type="journal article" date="2018" name="Appl. Environ. Microbiol.">
        <title>Antimicrobial susceptibility testing and tentative epidemiological cut-off values of five Bacillus species relevant for use as animal feed additives or for plant protection.</title>
        <authorList>
            <person name="Agerso Y."/>
            <person name="Stuer-Lauridsen B."/>
            <person name="Bjerre K."/>
            <person name="Jensen M.G."/>
            <person name="Johansen E."/>
            <person name="Bennedsen M."/>
            <person name="Brockmann E."/>
            <person name="Nielsen B."/>
        </authorList>
    </citation>
    <scope>NUCLEOTIDE SEQUENCE [LARGE SCALE GENOMIC DNA]</scope>
    <source>
        <strain evidence="2 3">CHCC20162</strain>
    </source>
</reference>
<keyword evidence="1" id="KW-1133">Transmembrane helix</keyword>
<evidence type="ECO:0000313" key="3">
    <source>
        <dbReference type="Proteomes" id="UP000256519"/>
    </source>
</evidence>
<sequence length="79" mass="8980">MIVAQDEDSRGKRRLARKSTAVSQAIHTSSFTPFVRLLIGAISYVSIFCLFCKNVMSDRDRNLFLAKPLIACFVRIKEK</sequence>
<comment type="caution">
    <text evidence="2">The sequence shown here is derived from an EMBL/GenBank/DDBJ whole genome shotgun (WGS) entry which is preliminary data.</text>
</comment>
<dbReference type="Proteomes" id="UP000256519">
    <property type="component" value="Unassembled WGS sequence"/>
</dbReference>
<gene>
    <name evidence="2" type="ORF">C3744_05515</name>
</gene>
<protein>
    <submittedName>
        <fullName evidence="2">Uncharacterized protein</fullName>
    </submittedName>
</protein>